<gene>
    <name evidence="1" type="ORF">HNO51_03345</name>
</gene>
<organism evidence="1 2">
    <name type="scientific">Billgrantia sulfidoxydans</name>
    <dbReference type="NCBI Taxonomy" id="2733484"/>
    <lineage>
        <taxon>Bacteria</taxon>
        <taxon>Pseudomonadati</taxon>
        <taxon>Pseudomonadota</taxon>
        <taxon>Gammaproteobacteria</taxon>
        <taxon>Oceanospirillales</taxon>
        <taxon>Halomonadaceae</taxon>
        <taxon>Billgrantia</taxon>
    </lineage>
</organism>
<accession>A0ABX7VZX1</accession>
<dbReference type="RefSeq" id="WP_209538473.1">
    <property type="nucleotide sequence ID" value="NZ_CP053381.1"/>
</dbReference>
<proteinExistence type="predicted"/>
<dbReference type="Proteomes" id="UP000671868">
    <property type="component" value="Chromosome"/>
</dbReference>
<evidence type="ECO:0000313" key="2">
    <source>
        <dbReference type="Proteomes" id="UP000671868"/>
    </source>
</evidence>
<sequence>MTQIHHPVSARHDDEVLHFWAALALQQQKAEEAIRRYLCDKAQQATPYPGSGAENNHEPLE</sequence>
<keyword evidence="2" id="KW-1185">Reference proteome</keyword>
<name>A0ABX7VZX1_9GAMM</name>
<protein>
    <submittedName>
        <fullName evidence="1">Uncharacterized protein</fullName>
    </submittedName>
</protein>
<reference evidence="1 2" key="1">
    <citation type="journal article" date="2021" name="Front. Microbiol.">
        <title>Aerobic Denitrification and Heterotrophic Sulfur Oxidation in the Genus Halomonas Revealed by Six Novel Species Characterizations and Genome-Based Analysis.</title>
        <authorList>
            <person name="Wang L."/>
            <person name="Shao Z."/>
        </authorList>
    </citation>
    <scope>NUCLEOTIDE SEQUENCE [LARGE SCALE GENOMIC DNA]</scope>
    <source>
        <strain evidence="1 2">MCCC 1A11059</strain>
    </source>
</reference>
<dbReference type="EMBL" id="CP053381">
    <property type="protein sequence ID" value="QTP53796.1"/>
    <property type="molecule type" value="Genomic_DNA"/>
</dbReference>
<evidence type="ECO:0000313" key="1">
    <source>
        <dbReference type="EMBL" id="QTP53796.1"/>
    </source>
</evidence>